<evidence type="ECO:0000256" key="1">
    <source>
        <dbReference type="ARBA" id="ARBA00004109"/>
    </source>
</evidence>
<dbReference type="GO" id="GO:0030042">
    <property type="term" value="P:actin filament depolymerization"/>
    <property type="evidence" value="ECO:0007669"/>
    <property type="project" value="InterPro"/>
</dbReference>
<evidence type="ECO:0000256" key="3">
    <source>
        <dbReference type="ARBA" id="ARBA00015630"/>
    </source>
</evidence>
<organism evidence="7 8">
    <name type="scientific">Rhizopus microsporus</name>
    <dbReference type="NCBI Taxonomy" id="58291"/>
    <lineage>
        <taxon>Eukaryota</taxon>
        <taxon>Fungi</taxon>
        <taxon>Fungi incertae sedis</taxon>
        <taxon>Mucoromycota</taxon>
        <taxon>Mucoromycotina</taxon>
        <taxon>Mucoromycetes</taxon>
        <taxon>Mucorales</taxon>
        <taxon>Mucorineae</taxon>
        <taxon>Rhizopodaceae</taxon>
        <taxon>Rhizopus</taxon>
    </lineage>
</organism>
<dbReference type="OMA" id="QCRFAVY"/>
<dbReference type="InterPro" id="IPR029006">
    <property type="entry name" value="ADF-H/Gelsolin-like_dom_sf"/>
</dbReference>
<dbReference type="VEuPathDB" id="FungiDB:BCV72DRAFT_331923"/>
<dbReference type="Pfam" id="PF00241">
    <property type="entry name" value="Cofilin_ADF"/>
    <property type="match status" value="1"/>
</dbReference>
<proteinExistence type="inferred from homology"/>
<comment type="subcellular location">
    <subcellularLocation>
        <location evidence="1">Nucleus matrix</location>
    </subcellularLocation>
</comment>
<reference evidence="7 8" key="1">
    <citation type="journal article" date="2016" name="Proc. Natl. Acad. Sci. U.S.A.">
        <title>Lipid metabolic changes in an early divergent fungus govern the establishment of a mutualistic symbiosis with endobacteria.</title>
        <authorList>
            <person name="Lastovetsky O.A."/>
            <person name="Gaspar M.L."/>
            <person name="Mondo S.J."/>
            <person name="LaButti K.M."/>
            <person name="Sandor L."/>
            <person name="Grigoriev I.V."/>
            <person name="Henry S.A."/>
            <person name="Pawlowska T.E."/>
        </authorList>
    </citation>
    <scope>NUCLEOTIDE SEQUENCE [LARGE SCALE GENOMIC DNA]</scope>
    <source>
        <strain evidence="7 8">ATCC 11559</strain>
    </source>
</reference>
<gene>
    <name evidence="7" type="ORF">BCV71DRAFT_262411</name>
</gene>
<dbReference type="InterPro" id="IPR017904">
    <property type="entry name" value="ADF/Cofilin"/>
</dbReference>
<protein>
    <recommendedName>
        <fullName evidence="3">Cofilin</fullName>
    </recommendedName>
    <alternativeName>
        <fullName evidence="5">Actin-depolymerizing factor 1</fullName>
    </alternativeName>
</protein>
<keyword evidence="4" id="KW-0009">Actin-binding</keyword>
<evidence type="ECO:0000256" key="5">
    <source>
        <dbReference type="ARBA" id="ARBA00032427"/>
    </source>
</evidence>
<evidence type="ECO:0000256" key="2">
    <source>
        <dbReference type="ARBA" id="ARBA00006844"/>
    </source>
</evidence>
<dbReference type="Proteomes" id="UP000242381">
    <property type="component" value="Unassembled WGS sequence"/>
</dbReference>
<evidence type="ECO:0000313" key="7">
    <source>
        <dbReference type="EMBL" id="ORE20030.1"/>
    </source>
</evidence>
<dbReference type="GO" id="GO:0003779">
    <property type="term" value="F:actin binding"/>
    <property type="evidence" value="ECO:0007669"/>
    <property type="project" value="UniProtKB-KW"/>
</dbReference>
<dbReference type="Gene3D" id="3.40.20.10">
    <property type="entry name" value="Severin"/>
    <property type="match status" value="1"/>
</dbReference>
<dbReference type="GO" id="GO:0016363">
    <property type="term" value="C:nuclear matrix"/>
    <property type="evidence" value="ECO:0007669"/>
    <property type="project" value="UniProtKB-SubCell"/>
</dbReference>
<name>A0A1X0S6U9_RHIZD</name>
<dbReference type="AlphaFoldDB" id="A0A1X0S6U9"/>
<evidence type="ECO:0000256" key="4">
    <source>
        <dbReference type="ARBA" id="ARBA00023203"/>
    </source>
</evidence>
<dbReference type="InterPro" id="IPR002108">
    <property type="entry name" value="ADF-H"/>
</dbReference>
<evidence type="ECO:0000259" key="6">
    <source>
        <dbReference type="PROSITE" id="PS51263"/>
    </source>
</evidence>
<sequence>MASSGVSTDNECIVKFNELKLRKSFKYIIYKLSDDNKQIVVEKAVESGTYDNFLDDLPENEPRYAIYDFDYVKPDEGQRNKITFFSWNPDNSRIRDKMLYASSKDSLRRQLQGVAVEIQGTDPSEVAYETVLEKAQRSS</sequence>
<evidence type="ECO:0000313" key="8">
    <source>
        <dbReference type="Proteomes" id="UP000242381"/>
    </source>
</evidence>
<dbReference type="EMBL" id="KV921300">
    <property type="protein sequence ID" value="ORE20030.1"/>
    <property type="molecule type" value="Genomic_DNA"/>
</dbReference>
<feature type="domain" description="ADF-H" evidence="6">
    <location>
        <begin position="3"/>
        <end position="136"/>
    </location>
</feature>
<comment type="similarity">
    <text evidence="2">Belongs to the actin-binding proteins ADF family.</text>
</comment>
<dbReference type="SUPFAM" id="SSF55753">
    <property type="entry name" value="Actin depolymerizing proteins"/>
    <property type="match status" value="1"/>
</dbReference>
<dbReference type="CDD" id="cd11286">
    <property type="entry name" value="ADF_cofilin_like"/>
    <property type="match status" value="1"/>
</dbReference>
<dbReference type="GO" id="GO:0015629">
    <property type="term" value="C:actin cytoskeleton"/>
    <property type="evidence" value="ECO:0007669"/>
    <property type="project" value="InterPro"/>
</dbReference>
<dbReference type="SMART" id="SM00102">
    <property type="entry name" value="ADF"/>
    <property type="match status" value="1"/>
</dbReference>
<accession>A0A1X0S6U9</accession>
<dbReference type="PANTHER" id="PTHR11913">
    <property type="entry name" value="COFILIN-RELATED"/>
    <property type="match status" value="1"/>
</dbReference>
<dbReference type="PROSITE" id="PS51263">
    <property type="entry name" value="ADF_H"/>
    <property type="match status" value="1"/>
</dbReference>